<evidence type="ECO:0000313" key="2">
    <source>
        <dbReference type="EMBL" id="HGG00650.1"/>
    </source>
</evidence>
<dbReference type="InterPro" id="IPR036890">
    <property type="entry name" value="HATPase_C_sf"/>
</dbReference>
<dbReference type="AlphaFoldDB" id="A0A7C3VNL2"/>
<dbReference type="GO" id="GO:0140664">
    <property type="term" value="F:ATP-dependent DNA damage sensor activity"/>
    <property type="evidence" value="ECO:0007669"/>
    <property type="project" value="InterPro"/>
</dbReference>
<dbReference type="Gene3D" id="3.30.565.10">
    <property type="entry name" value="Histidine kinase-like ATPase, C-terminal domain"/>
    <property type="match status" value="1"/>
</dbReference>
<dbReference type="PANTHER" id="PTHR10073">
    <property type="entry name" value="DNA MISMATCH REPAIR PROTEIN MLH, PMS, MUTL"/>
    <property type="match status" value="1"/>
</dbReference>
<reference evidence="2" key="1">
    <citation type="journal article" date="2020" name="mSystems">
        <title>Genome- and Community-Level Interaction Insights into Carbon Utilization and Element Cycling Functions of Hydrothermarchaeota in Hydrothermal Sediment.</title>
        <authorList>
            <person name="Zhou Z."/>
            <person name="Liu Y."/>
            <person name="Xu W."/>
            <person name="Pan J."/>
            <person name="Luo Z.H."/>
            <person name="Li M."/>
        </authorList>
    </citation>
    <scope>NUCLEOTIDE SEQUENCE [LARGE SCALE GENOMIC DNA]</scope>
    <source>
        <strain evidence="2">SpSt-374</strain>
    </source>
</reference>
<evidence type="ECO:0000256" key="1">
    <source>
        <dbReference type="ARBA" id="ARBA00006082"/>
    </source>
</evidence>
<proteinExistence type="inferred from homology"/>
<dbReference type="InterPro" id="IPR014762">
    <property type="entry name" value="DNA_mismatch_repair_CS"/>
</dbReference>
<comment type="similarity">
    <text evidence="1">Belongs to the DNA mismatch repair MutL/HexB family.</text>
</comment>
<dbReference type="GO" id="GO:0032300">
    <property type="term" value="C:mismatch repair complex"/>
    <property type="evidence" value="ECO:0007669"/>
    <property type="project" value="InterPro"/>
</dbReference>
<accession>A0A7C3VNL2</accession>
<sequence>MRISLSVWPEAWQLRVVDNGSGMNLDCLQVAATAHSTSKINNLDDLRQIASLGFRGEALHSLAQLSRLEIKSRTPGGDGWRVVYDAQGFPVEVKPAGMAAGTIVTVADLFGSWEARRMALPSLAQQLRSLQQTVEQIALCHPHVSWQSPLPHHLPRTNRLEPATI</sequence>
<dbReference type="GO" id="GO:0016887">
    <property type="term" value="F:ATP hydrolysis activity"/>
    <property type="evidence" value="ECO:0007669"/>
    <property type="project" value="InterPro"/>
</dbReference>
<organism evidence="2">
    <name type="scientific">Planktothricoides sp. SpSt-374</name>
    <dbReference type="NCBI Taxonomy" id="2282167"/>
    <lineage>
        <taxon>Bacteria</taxon>
        <taxon>Bacillati</taxon>
        <taxon>Cyanobacteriota</taxon>
        <taxon>Cyanophyceae</taxon>
        <taxon>Oscillatoriophycideae</taxon>
        <taxon>Oscillatoriales</taxon>
        <taxon>Oscillatoriaceae</taxon>
        <taxon>Planktothricoides</taxon>
    </lineage>
</organism>
<dbReference type="InterPro" id="IPR038973">
    <property type="entry name" value="MutL/Mlh/Pms-like"/>
</dbReference>
<comment type="caution">
    <text evidence="2">The sequence shown here is derived from an EMBL/GenBank/DDBJ whole genome shotgun (WGS) entry which is preliminary data.</text>
</comment>
<dbReference type="PROSITE" id="PS00058">
    <property type="entry name" value="DNA_MISMATCH_REPAIR_1"/>
    <property type="match status" value="1"/>
</dbReference>
<dbReference type="SUPFAM" id="SSF55874">
    <property type="entry name" value="ATPase domain of HSP90 chaperone/DNA topoisomerase II/histidine kinase"/>
    <property type="match status" value="1"/>
</dbReference>
<protein>
    <submittedName>
        <fullName evidence="2">Uncharacterized protein</fullName>
    </submittedName>
</protein>
<gene>
    <name evidence="2" type="ORF">ENR15_08365</name>
</gene>
<dbReference type="GO" id="GO:0006298">
    <property type="term" value="P:mismatch repair"/>
    <property type="evidence" value="ECO:0007669"/>
    <property type="project" value="InterPro"/>
</dbReference>
<dbReference type="PANTHER" id="PTHR10073:SF12">
    <property type="entry name" value="DNA MISMATCH REPAIR PROTEIN MLH1"/>
    <property type="match status" value="1"/>
</dbReference>
<name>A0A7C3VNL2_9CYAN</name>
<dbReference type="EMBL" id="DSPX01000082">
    <property type="protein sequence ID" value="HGG00650.1"/>
    <property type="molecule type" value="Genomic_DNA"/>
</dbReference>